<keyword evidence="3" id="KW-1185">Reference proteome</keyword>
<name>A0A0B5EEW5_STRA4</name>
<evidence type="ECO:0000256" key="1">
    <source>
        <dbReference type="SAM" id="MobiDB-lite"/>
    </source>
</evidence>
<gene>
    <name evidence="2" type="ORF">SLNWT_0132</name>
</gene>
<dbReference type="EMBL" id="CP010519">
    <property type="protein sequence ID" value="AJE80508.1"/>
    <property type="molecule type" value="Genomic_DNA"/>
</dbReference>
<protein>
    <submittedName>
        <fullName evidence="2">Uncharacterized protein</fullName>
    </submittedName>
</protein>
<dbReference type="KEGG" id="sals:SLNWT_0132"/>
<organism evidence="2 3">
    <name type="scientific">Streptomyces albus (strain ATCC 21838 / DSM 41398 / FERM P-419 / JCM 4703 / NBRC 107858)</name>
    <dbReference type="NCBI Taxonomy" id="1081613"/>
    <lineage>
        <taxon>Bacteria</taxon>
        <taxon>Bacillati</taxon>
        <taxon>Actinomycetota</taxon>
        <taxon>Actinomycetes</taxon>
        <taxon>Kitasatosporales</taxon>
        <taxon>Streptomycetaceae</taxon>
        <taxon>Streptomyces</taxon>
    </lineage>
</organism>
<dbReference type="Proteomes" id="UP000031523">
    <property type="component" value="Chromosome"/>
</dbReference>
<evidence type="ECO:0000313" key="3">
    <source>
        <dbReference type="Proteomes" id="UP000031523"/>
    </source>
</evidence>
<feature type="region of interest" description="Disordered" evidence="1">
    <location>
        <begin position="1"/>
        <end position="38"/>
    </location>
</feature>
<reference evidence="2 3" key="1">
    <citation type="submission" date="2015-01" db="EMBL/GenBank/DDBJ databases">
        <title>Enhanced salinomycin production by adjusting the supply of polyketide extender units in Streptomyce albus DSM 41398.</title>
        <authorList>
            <person name="Lu C."/>
        </authorList>
    </citation>
    <scope>NUCLEOTIDE SEQUENCE [LARGE SCALE GENOMIC DNA]</scope>
    <source>
        <strain evidence="3">ATCC 21838 / DSM 41398 / FERM P-419 / JCM 4703 / NBRC 107858</strain>
    </source>
</reference>
<sequence length="38" mass="4124">MRSCALRRPPQSSPAGSSLIDTQEGRLLLPAREDEVAD</sequence>
<proteinExistence type="predicted"/>
<dbReference type="AlphaFoldDB" id="A0A0B5EEW5"/>
<evidence type="ECO:0000313" key="2">
    <source>
        <dbReference type="EMBL" id="AJE80508.1"/>
    </source>
</evidence>
<accession>A0A0B5EEW5</accession>